<evidence type="ECO:0008006" key="4">
    <source>
        <dbReference type="Google" id="ProtNLM"/>
    </source>
</evidence>
<reference evidence="2" key="1">
    <citation type="journal article" date="2023" name="Plant J.">
        <title>Genome sequences and population genomics provide insights into the demographic history, inbreeding, and mutation load of two 'living fossil' tree species of Dipteronia.</title>
        <authorList>
            <person name="Feng Y."/>
            <person name="Comes H.P."/>
            <person name="Chen J."/>
            <person name="Zhu S."/>
            <person name="Lu R."/>
            <person name="Zhang X."/>
            <person name="Li P."/>
            <person name="Qiu J."/>
            <person name="Olsen K.M."/>
            <person name="Qiu Y."/>
        </authorList>
    </citation>
    <scope>NUCLEOTIDE SEQUENCE</scope>
    <source>
        <strain evidence="2">KIB01</strain>
    </source>
</reference>
<name>A0AAD9WWD1_9ROSI</name>
<evidence type="ECO:0000313" key="2">
    <source>
        <dbReference type="EMBL" id="KAK2645063.1"/>
    </source>
</evidence>
<dbReference type="PANTHER" id="PTHR31286">
    <property type="entry name" value="GLYCINE-RICH CELL WALL STRUCTURAL PROTEIN 1.8-LIKE"/>
    <property type="match status" value="1"/>
</dbReference>
<protein>
    <recommendedName>
        <fullName evidence="4">Zinc knuckle CX2CX4HX4C domain-containing protein</fullName>
    </recommendedName>
</protein>
<feature type="region of interest" description="Disordered" evidence="1">
    <location>
        <begin position="272"/>
        <end position="300"/>
    </location>
</feature>
<evidence type="ECO:0000313" key="3">
    <source>
        <dbReference type="Proteomes" id="UP001280121"/>
    </source>
</evidence>
<dbReference type="Proteomes" id="UP001280121">
    <property type="component" value="Unassembled WGS sequence"/>
</dbReference>
<dbReference type="EMBL" id="JANJYI010000006">
    <property type="protein sequence ID" value="KAK2645063.1"/>
    <property type="molecule type" value="Genomic_DNA"/>
</dbReference>
<proteinExistence type="predicted"/>
<keyword evidence="3" id="KW-1185">Reference proteome</keyword>
<feature type="compositionally biased region" description="Acidic residues" evidence="1">
    <location>
        <begin position="276"/>
        <end position="286"/>
    </location>
</feature>
<comment type="caution">
    <text evidence="2">The sequence shown here is derived from an EMBL/GenBank/DDBJ whole genome shotgun (WGS) entry which is preliminary data.</text>
</comment>
<organism evidence="2 3">
    <name type="scientific">Dipteronia dyeriana</name>
    <dbReference type="NCBI Taxonomy" id="168575"/>
    <lineage>
        <taxon>Eukaryota</taxon>
        <taxon>Viridiplantae</taxon>
        <taxon>Streptophyta</taxon>
        <taxon>Embryophyta</taxon>
        <taxon>Tracheophyta</taxon>
        <taxon>Spermatophyta</taxon>
        <taxon>Magnoliopsida</taxon>
        <taxon>eudicotyledons</taxon>
        <taxon>Gunneridae</taxon>
        <taxon>Pentapetalae</taxon>
        <taxon>rosids</taxon>
        <taxon>malvids</taxon>
        <taxon>Sapindales</taxon>
        <taxon>Sapindaceae</taxon>
        <taxon>Hippocastanoideae</taxon>
        <taxon>Acereae</taxon>
        <taxon>Dipteronia</taxon>
    </lineage>
</organism>
<dbReference type="AlphaFoldDB" id="A0AAD9WWD1"/>
<evidence type="ECO:0000256" key="1">
    <source>
        <dbReference type="SAM" id="MobiDB-lite"/>
    </source>
</evidence>
<dbReference type="InterPro" id="IPR040256">
    <property type="entry name" value="At4g02000-like"/>
</dbReference>
<gene>
    <name evidence="2" type="ORF">Ddye_020258</name>
</gene>
<sequence>MVTMEVSDLFPELKLWARTLSIQKDSHTDGLSNPKPVKKSYAQAISSAIALVSSAPKKKDMARGIEIPLKFDRATLEGDYGHFVHMLIDVDLSKPLHDSIMIEVGEDCLFSTLFFENVPSFCSVCYSVGHWAASCHNVARFTGNITVEPNDKIPERGRSKIRQEYRLKHKSRDVSTSRVFETIKSSIDVIVAKSVTSLPNKTTLDSTASYSSLRPIIPNGHREALKNDVYLDDSIDPLHTELMDIDAMTDPVIAYMEPLIVSPMVELHLHNPEGEVSSDTDSEGTESDFSHPTALDITCV</sequence>
<accession>A0AAD9WWD1</accession>
<dbReference type="PANTHER" id="PTHR31286:SF60">
    <property type="entry name" value="PROTEIN, PUTATIVE-RELATED"/>
    <property type="match status" value="1"/>
</dbReference>